<dbReference type="GO" id="GO:0008541">
    <property type="term" value="C:proteasome regulatory particle, lid subcomplex"/>
    <property type="evidence" value="ECO:0007669"/>
    <property type="project" value="UniProtKB-ARBA"/>
</dbReference>
<sequence>MSDEVVLPIPNLNIPQNLFVLSNPAFQHLHENARKELLEGIKADQMGPYYRSITAASSVVPLDQTLLEEMEKANEEELKRLDERLAEAQKTEGESEISDALKARANYLTRIGDKERSLEAQKLALEKTPGLGSRIDIVLTIVRIGFFFSDTSIVTANMTKAEKLIDEGGDWDRRNRLKVYNGLHLISIRQFKRGGELLLDALSTFTATELLSYNSFVAYTVIANSLNLSRVDLKKRLISAPEVIQVLPDLPVLGDLVKNLYDCRYDKFFVALATLEQTHLIPSRILSPHARYYVREMRILAYSQLLESYRSLTLESLSGAFGVSIEFVDAELSRFIASRRLHASIDKVHGVVETTRPSLKNAKYEQVLKKGDVLLNEVQRLSKVLY</sequence>
<evidence type="ECO:0000259" key="4">
    <source>
        <dbReference type="PROSITE" id="PS50250"/>
    </source>
</evidence>
<comment type="subunit">
    <text evidence="3">The 26S proteasome is composed of a core protease, known as the 20S proteasome, capped at one or both ends by the 19S regulatory complex (RC). The RC is composed of at least 18 different subunits in two subcomplexes, the base and the lid, which form the portions proximal and distal to the 20S proteolytic core, respectively. Component of the lid subcomplex of the 19S RC.</text>
</comment>
<dbReference type="AlphaFoldDB" id="A0A8S0X9E6"/>
<dbReference type="FunFam" id="1.25.40.570:FF:000005">
    <property type="entry name" value="26S proteasome regulatory subunit N7"/>
    <property type="match status" value="1"/>
</dbReference>
<dbReference type="InterPro" id="IPR045135">
    <property type="entry name" value="Rpn7_N"/>
</dbReference>
<proteinExistence type="predicted"/>
<comment type="function">
    <text evidence="2">Component of the 19S cap proteasome complex which acts as a regulatory subunit of the 26S proteasome, involved in the ATP-dependent degradation of ubiquitinated proteins.</text>
</comment>
<dbReference type="Gene3D" id="1.25.40.570">
    <property type="match status" value="1"/>
</dbReference>
<dbReference type="InterPro" id="IPR049549">
    <property type="entry name" value="RPN7_PSMD6_C"/>
</dbReference>
<evidence type="ECO:0000313" key="5">
    <source>
        <dbReference type="EMBL" id="CAA7271183.1"/>
    </source>
</evidence>
<dbReference type="PROSITE" id="PS50250">
    <property type="entry name" value="PCI"/>
    <property type="match status" value="1"/>
</dbReference>
<dbReference type="InterPro" id="IPR000717">
    <property type="entry name" value="PCI_dom"/>
</dbReference>
<accession>A0A8S0X9E6</accession>
<name>A0A8S0X9E6_CYCAE</name>
<dbReference type="PANTHER" id="PTHR14145:SF1">
    <property type="entry name" value="26S PROTEASOME NON-ATPASE REGULATORY SUBUNIT 6"/>
    <property type="match status" value="1"/>
</dbReference>
<comment type="caution">
    <text evidence="5">The sequence shown here is derived from an EMBL/GenBank/DDBJ whole genome shotgun (WGS) entry which is preliminary data.</text>
</comment>
<protein>
    <recommendedName>
        <fullName evidence="4">PCI domain-containing protein</fullName>
    </recommendedName>
</protein>
<evidence type="ECO:0000313" key="6">
    <source>
        <dbReference type="Proteomes" id="UP000467700"/>
    </source>
</evidence>
<keyword evidence="6" id="KW-1185">Reference proteome</keyword>
<keyword evidence="1" id="KW-0647">Proteasome</keyword>
<evidence type="ECO:0000256" key="2">
    <source>
        <dbReference type="ARBA" id="ARBA00093435"/>
    </source>
</evidence>
<dbReference type="GO" id="GO:0043161">
    <property type="term" value="P:proteasome-mediated ubiquitin-dependent protein catabolic process"/>
    <property type="evidence" value="ECO:0007669"/>
    <property type="project" value="TreeGrafter"/>
</dbReference>
<gene>
    <name evidence="5" type="ORF">AAE3_LOCUS13367</name>
</gene>
<dbReference type="Pfam" id="PF10602">
    <property type="entry name" value="RPN7"/>
    <property type="match status" value="1"/>
</dbReference>
<dbReference type="EMBL" id="CACVBS010000101">
    <property type="protein sequence ID" value="CAA7271183.1"/>
    <property type="molecule type" value="Genomic_DNA"/>
</dbReference>
<dbReference type="OrthoDB" id="1452at2759"/>
<evidence type="ECO:0000256" key="3">
    <source>
        <dbReference type="ARBA" id="ARBA00093502"/>
    </source>
</evidence>
<reference evidence="5 6" key="1">
    <citation type="submission" date="2020-01" db="EMBL/GenBank/DDBJ databases">
        <authorList>
            <person name="Gupta K D."/>
        </authorList>
    </citation>
    <scope>NUCLEOTIDE SEQUENCE [LARGE SCALE GENOMIC DNA]</scope>
</reference>
<evidence type="ECO:0000256" key="1">
    <source>
        <dbReference type="ARBA" id="ARBA00022942"/>
    </source>
</evidence>
<feature type="domain" description="PCI" evidence="4">
    <location>
        <begin position="190"/>
        <end position="359"/>
    </location>
</feature>
<dbReference type="InterPro" id="IPR036390">
    <property type="entry name" value="WH_DNA-bd_sf"/>
</dbReference>
<organism evidence="5 6">
    <name type="scientific">Cyclocybe aegerita</name>
    <name type="common">Black poplar mushroom</name>
    <name type="synonym">Agrocybe aegerita</name>
    <dbReference type="NCBI Taxonomy" id="1973307"/>
    <lineage>
        <taxon>Eukaryota</taxon>
        <taxon>Fungi</taxon>
        <taxon>Dikarya</taxon>
        <taxon>Basidiomycota</taxon>
        <taxon>Agaricomycotina</taxon>
        <taxon>Agaricomycetes</taxon>
        <taxon>Agaricomycetidae</taxon>
        <taxon>Agaricales</taxon>
        <taxon>Agaricineae</taxon>
        <taxon>Bolbitiaceae</taxon>
        <taxon>Cyclocybe</taxon>
    </lineage>
</organism>
<dbReference type="Pfam" id="PF01399">
    <property type="entry name" value="PCI"/>
    <property type="match status" value="1"/>
</dbReference>
<dbReference type="SUPFAM" id="SSF46785">
    <property type="entry name" value="Winged helix' DNA-binding domain"/>
    <property type="match status" value="1"/>
</dbReference>
<dbReference type="SMART" id="SM00088">
    <property type="entry name" value="PINT"/>
    <property type="match status" value="1"/>
</dbReference>
<dbReference type="PANTHER" id="PTHR14145">
    <property type="entry name" value="26S PROTESOME SUBUNIT 6"/>
    <property type="match status" value="1"/>
</dbReference>
<dbReference type="Pfam" id="PF21154">
    <property type="entry name" value="RPN7_PSMD6_C"/>
    <property type="match status" value="1"/>
</dbReference>
<dbReference type="InterPro" id="IPR019585">
    <property type="entry name" value="Rpn7/CSN1"/>
</dbReference>
<dbReference type="Proteomes" id="UP000467700">
    <property type="component" value="Unassembled WGS sequence"/>
</dbReference>